<dbReference type="Proteomes" id="UP000836841">
    <property type="component" value="Chromosome 6"/>
</dbReference>
<gene>
    <name evidence="1" type="ORF">TAV2_LOCUS19453</name>
</gene>
<proteinExistence type="predicted"/>
<evidence type="ECO:0008006" key="3">
    <source>
        <dbReference type="Google" id="ProtNLM"/>
    </source>
</evidence>
<dbReference type="InterPro" id="IPR035979">
    <property type="entry name" value="RBD_domain_sf"/>
</dbReference>
<reference evidence="1 2" key="1">
    <citation type="submission" date="2022-03" db="EMBL/GenBank/DDBJ databases">
        <authorList>
            <person name="Nunn A."/>
            <person name="Chopra R."/>
            <person name="Nunn A."/>
            <person name="Contreras Garrido A."/>
        </authorList>
    </citation>
    <scope>NUCLEOTIDE SEQUENCE [LARGE SCALE GENOMIC DNA]</scope>
</reference>
<protein>
    <recommendedName>
        <fullName evidence="3">RRM domain-containing protein</fullName>
    </recommendedName>
</protein>
<organism evidence="1 2">
    <name type="scientific">Thlaspi arvense</name>
    <name type="common">Field penny-cress</name>
    <dbReference type="NCBI Taxonomy" id="13288"/>
    <lineage>
        <taxon>Eukaryota</taxon>
        <taxon>Viridiplantae</taxon>
        <taxon>Streptophyta</taxon>
        <taxon>Embryophyta</taxon>
        <taxon>Tracheophyta</taxon>
        <taxon>Spermatophyta</taxon>
        <taxon>Magnoliopsida</taxon>
        <taxon>eudicotyledons</taxon>
        <taxon>Gunneridae</taxon>
        <taxon>Pentapetalae</taxon>
        <taxon>rosids</taxon>
        <taxon>malvids</taxon>
        <taxon>Brassicales</taxon>
        <taxon>Brassicaceae</taxon>
        <taxon>Thlaspideae</taxon>
        <taxon>Thlaspi</taxon>
    </lineage>
</organism>
<evidence type="ECO:0000313" key="2">
    <source>
        <dbReference type="Proteomes" id="UP000836841"/>
    </source>
</evidence>
<evidence type="ECO:0000313" key="1">
    <source>
        <dbReference type="EMBL" id="CAH2069978.1"/>
    </source>
</evidence>
<keyword evidence="2" id="KW-1185">Reference proteome</keyword>
<accession>A0AAU9SRU2</accession>
<name>A0AAU9SRU2_THLAR</name>
<dbReference type="SUPFAM" id="SSF54928">
    <property type="entry name" value="RNA-binding domain, RBD"/>
    <property type="match status" value="1"/>
</dbReference>
<dbReference type="GO" id="GO:0003676">
    <property type="term" value="F:nucleic acid binding"/>
    <property type="evidence" value="ECO:0007669"/>
    <property type="project" value="InterPro"/>
</dbReference>
<dbReference type="EMBL" id="OU466862">
    <property type="protein sequence ID" value="CAH2069978.1"/>
    <property type="molecule type" value="Genomic_DNA"/>
</dbReference>
<dbReference type="AlphaFoldDB" id="A0AAU9SRU2"/>
<sequence length="214" mass="23574">MDGSAIKGLELNEGGDACIRESSGMISRIYVQGYDTWLHPHDLVISMRKHFASCGDVIHVYIPGCFSTAPRELNRFALVYLRGEGAEEKALKLSGSNMIVVVRGEGAQENALILTRTNMIFAKGEGARTNMIVVKAYPFGANDLDSELAPMRDADNRHLYLMGVRGYESTLHVDYVKDLLMKHFSECGRIFHVSVGPRLAIVSPVGQDTVDKAL</sequence>